<dbReference type="InterPro" id="IPR055357">
    <property type="entry name" value="LRR_At1g61320_AtMIF1"/>
</dbReference>
<dbReference type="InterPro" id="IPR053772">
    <property type="entry name" value="At1g61320/At1g61330-like"/>
</dbReference>
<reference evidence="3" key="1">
    <citation type="submission" date="2022-02" db="EMBL/GenBank/DDBJ databases">
        <authorList>
            <person name="Henning P.M."/>
            <person name="McCubbin A.G."/>
            <person name="Shore J.S."/>
        </authorList>
    </citation>
    <scope>NUCLEOTIDE SEQUENCE</scope>
    <source>
        <strain evidence="3">F60SS</strain>
        <tissue evidence="3">Leaves</tissue>
    </source>
</reference>
<sequence>ILSSILSFLTLKDVAQTRTLSRRWRYLSTPQTLLHLDDLIVFGKRFSNTDECTSKFVAAVDQLVLHRGIPHIGTLKVHFPLWNDYCLHIHRWVDSSITKNVEEIDFDFSDRLFLAPKDRETYNFPCHLLPDPATTATRFRHLSLKACTFDLSSHFTNRLVCLGSLDLWNVPLCQSGLDTILSCCLNLERLRLVDCFHRSTNFLLRGQLLSLKTLIIDDSYVCDIDFTFVDVPLLKWLRLRQNCLNPSYQYASDLPQIQYLSLTLHSQLDESCEYGIPGTEVRDHHAHLYCHLKEVRIQDFTGGKNDMELAKCLLRKAVALIQMVILLVGGPMTDARKRAMGRIRNVLRKEKINSKARLIAR</sequence>
<gene>
    <name evidence="3" type="ORF">Tsubulata_045089</name>
</gene>
<dbReference type="AlphaFoldDB" id="A0A9Q0GF89"/>
<evidence type="ECO:0000259" key="2">
    <source>
        <dbReference type="Pfam" id="PF23622"/>
    </source>
</evidence>
<dbReference type="InterPro" id="IPR032675">
    <property type="entry name" value="LRR_dom_sf"/>
</dbReference>
<feature type="non-terminal residue" evidence="3">
    <location>
        <position position="361"/>
    </location>
</feature>
<dbReference type="Gene3D" id="3.80.10.10">
    <property type="entry name" value="Ribonuclease Inhibitor"/>
    <property type="match status" value="1"/>
</dbReference>
<dbReference type="InterPro" id="IPR036047">
    <property type="entry name" value="F-box-like_dom_sf"/>
</dbReference>
<name>A0A9Q0GF89_9ROSI</name>
<dbReference type="PANTHER" id="PTHR34145">
    <property type="entry name" value="OS02G0105600 PROTEIN"/>
    <property type="match status" value="1"/>
</dbReference>
<feature type="domain" description="At1g61320/AtMIF1 LRR" evidence="2">
    <location>
        <begin position="85"/>
        <end position="195"/>
    </location>
</feature>
<dbReference type="OrthoDB" id="1137608at2759"/>
<dbReference type="InterPro" id="IPR001810">
    <property type="entry name" value="F-box_dom"/>
</dbReference>
<dbReference type="EMBL" id="JAKUCV010000686">
    <property type="protein sequence ID" value="KAJ4849153.1"/>
    <property type="molecule type" value="Genomic_DNA"/>
</dbReference>
<evidence type="ECO:0008006" key="5">
    <source>
        <dbReference type="Google" id="ProtNLM"/>
    </source>
</evidence>
<reference evidence="3" key="2">
    <citation type="journal article" date="2023" name="Plants (Basel)">
        <title>Annotation of the Turnera subulata (Passifloraceae) Draft Genome Reveals the S-Locus Evolved after the Divergence of Turneroideae from Passifloroideae in a Stepwise Manner.</title>
        <authorList>
            <person name="Henning P.M."/>
            <person name="Roalson E.H."/>
            <person name="Mir W."/>
            <person name="McCubbin A.G."/>
            <person name="Shore J.S."/>
        </authorList>
    </citation>
    <scope>NUCLEOTIDE SEQUENCE</scope>
    <source>
        <strain evidence="3">F60SS</strain>
    </source>
</reference>
<protein>
    <recommendedName>
        <fullName evidence="5">F-box domain-containing protein</fullName>
    </recommendedName>
</protein>
<dbReference type="SUPFAM" id="SSF81383">
    <property type="entry name" value="F-box domain"/>
    <property type="match status" value="1"/>
</dbReference>
<feature type="domain" description="F-box" evidence="1">
    <location>
        <begin position="1"/>
        <end position="29"/>
    </location>
</feature>
<dbReference type="Pfam" id="PF00646">
    <property type="entry name" value="F-box"/>
    <property type="match status" value="1"/>
</dbReference>
<organism evidence="3 4">
    <name type="scientific">Turnera subulata</name>
    <dbReference type="NCBI Taxonomy" id="218843"/>
    <lineage>
        <taxon>Eukaryota</taxon>
        <taxon>Viridiplantae</taxon>
        <taxon>Streptophyta</taxon>
        <taxon>Embryophyta</taxon>
        <taxon>Tracheophyta</taxon>
        <taxon>Spermatophyta</taxon>
        <taxon>Magnoliopsida</taxon>
        <taxon>eudicotyledons</taxon>
        <taxon>Gunneridae</taxon>
        <taxon>Pentapetalae</taxon>
        <taxon>rosids</taxon>
        <taxon>fabids</taxon>
        <taxon>Malpighiales</taxon>
        <taxon>Passifloraceae</taxon>
        <taxon>Turnera</taxon>
    </lineage>
</organism>
<evidence type="ECO:0000313" key="4">
    <source>
        <dbReference type="Proteomes" id="UP001141552"/>
    </source>
</evidence>
<dbReference type="Pfam" id="PF23622">
    <property type="entry name" value="LRR_At1g61320_AtMIF1"/>
    <property type="match status" value="1"/>
</dbReference>
<dbReference type="PANTHER" id="PTHR34145:SF28">
    <property type="entry name" value="F-BOX DOMAIN-CONTAINING PROTEIN"/>
    <property type="match status" value="1"/>
</dbReference>
<proteinExistence type="predicted"/>
<keyword evidence="4" id="KW-1185">Reference proteome</keyword>
<dbReference type="SUPFAM" id="SSF52047">
    <property type="entry name" value="RNI-like"/>
    <property type="match status" value="1"/>
</dbReference>
<evidence type="ECO:0000313" key="3">
    <source>
        <dbReference type="EMBL" id="KAJ4849153.1"/>
    </source>
</evidence>
<comment type="caution">
    <text evidence="3">The sequence shown here is derived from an EMBL/GenBank/DDBJ whole genome shotgun (WGS) entry which is preliminary data.</text>
</comment>
<evidence type="ECO:0000259" key="1">
    <source>
        <dbReference type="Pfam" id="PF00646"/>
    </source>
</evidence>
<dbReference type="Proteomes" id="UP001141552">
    <property type="component" value="Unassembled WGS sequence"/>
</dbReference>
<accession>A0A9Q0GF89</accession>